<dbReference type="Pfam" id="PF09537">
    <property type="entry name" value="DUF2383"/>
    <property type="match status" value="1"/>
</dbReference>
<dbReference type="Proteomes" id="UP000521868">
    <property type="component" value="Unassembled WGS sequence"/>
</dbReference>
<protein>
    <submittedName>
        <fullName evidence="3">PA2169 family four-helix-bundle protein</fullName>
    </submittedName>
</protein>
<proteinExistence type="predicted"/>
<evidence type="ECO:0000256" key="1">
    <source>
        <dbReference type="SAM" id="MobiDB-lite"/>
    </source>
</evidence>
<name>A0A7X6I6L6_9BURK</name>
<dbReference type="RefSeq" id="WP_168107747.1">
    <property type="nucleotide sequence ID" value="NZ_VTOX01000003.1"/>
</dbReference>
<evidence type="ECO:0000313" key="3">
    <source>
        <dbReference type="EMBL" id="NKE66501.1"/>
    </source>
</evidence>
<gene>
    <name evidence="3" type="ORF">RAMLITH_11770</name>
</gene>
<reference evidence="3 4" key="1">
    <citation type="journal article" date="2020" name="Nature">
        <title>Bacterial chemolithoautotrophy via manganese oxidation.</title>
        <authorList>
            <person name="Yu H."/>
            <person name="Leadbetter J.R."/>
        </authorList>
    </citation>
    <scope>NUCLEOTIDE SEQUENCE [LARGE SCALE GENOMIC DNA]</scope>
    <source>
        <strain evidence="3 4">RBP-1</strain>
    </source>
</reference>
<evidence type="ECO:0000313" key="4">
    <source>
        <dbReference type="Proteomes" id="UP000521868"/>
    </source>
</evidence>
<dbReference type="InterPro" id="IPR009078">
    <property type="entry name" value="Ferritin-like_SF"/>
</dbReference>
<comment type="caution">
    <text evidence="3">The sequence shown here is derived from an EMBL/GenBank/DDBJ whole genome shotgun (WGS) entry which is preliminary data.</text>
</comment>
<evidence type="ECO:0000259" key="2">
    <source>
        <dbReference type="Pfam" id="PF09537"/>
    </source>
</evidence>
<dbReference type="NCBIfam" id="TIGR02284">
    <property type="entry name" value="PA2169 family four-helix-bundle protein"/>
    <property type="match status" value="1"/>
</dbReference>
<dbReference type="SUPFAM" id="SSF47240">
    <property type="entry name" value="Ferritin-like"/>
    <property type="match status" value="1"/>
</dbReference>
<dbReference type="InterPro" id="IPR011971">
    <property type="entry name" value="CHP02284"/>
</dbReference>
<feature type="region of interest" description="Disordered" evidence="1">
    <location>
        <begin position="109"/>
        <end position="129"/>
    </location>
</feature>
<organism evidence="3 4">
    <name type="scientific">Ramlibacter lithotrophicus</name>
    <dbReference type="NCBI Taxonomy" id="2606681"/>
    <lineage>
        <taxon>Bacteria</taxon>
        <taxon>Pseudomonadati</taxon>
        <taxon>Pseudomonadota</taxon>
        <taxon>Betaproteobacteria</taxon>
        <taxon>Burkholderiales</taxon>
        <taxon>Comamonadaceae</taxon>
        <taxon>Ramlibacter</taxon>
    </lineage>
</organism>
<keyword evidence="4" id="KW-1185">Reference proteome</keyword>
<dbReference type="AlphaFoldDB" id="A0A7X6I6L6"/>
<dbReference type="InterPro" id="IPR012347">
    <property type="entry name" value="Ferritin-like"/>
</dbReference>
<accession>A0A7X6I6L6</accession>
<feature type="compositionally biased region" description="Basic and acidic residues" evidence="1">
    <location>
        <begin position="109"/>
        <end position="121"/>
    </location>
</feature>
<sequence length="365" mass="39242">MNRDPITDAPGAHPIGTGIGATGGAVAGAAAGAIGGPIGLAVGGVVGAVVGGLAGKAAAEAVNPTAEEDHWRQNYTREPYYEQGRSFDDYGPAYRLGATGRTKYEHDWDQAEPRLRSEWESSRGTSSLDWDRARPASRAAWERVDRNLTGADDRMGVAGGNMYTADSRMHMDRDSMAMSDGTGNRMEMSGGSMGSTGTQGVAAKVGEMQSAGDNSADRDDVIDVLKDLVETCFDGEYGFRACADQAKREDLKSLFRQRAEDCRRGAQELAEQIHALGGKVSEGGSALGAVERGWVAVRATLSTYDDKAVLEECERGEDNALARYRKALQKPLPANLKLLVERQLQGVQRNHDQIRMLRNQFRAAS</sequence>
<dbReference type="Gene3D" id="1.20.1260.10">
    <property type="match status" value="1"/>
</dbReference>
<feature type="domain" description="DUF2383" evidence="2">
    <location>
        <begin position="220"/>
        <end position="330"/>
    </location>
</feature>
<dbReference type="EMBL" id="VTOX01000003">
    <property type="protein sequence ID" value="NKE66501.1"/>
    <property type="molecule type" value="Genomic_DNA"/>
</dbReference>
<dbReference type="InterPro" id="IPR019052">
    <property type="entry name" value="DUF2383"/>
</dbReference>